<evidence type="ECO:0000313" key="2">
    <source>
        <dbReference type="EMBL" id="RRR98402.1"/>
    </source>
</evidence>
<dbReference type="InterPro" id="IPR004360">
    <property type="entry name" value="Glyas_Fos-R_dOase_dom"/>
</dbReference>
<sequence length="147" mass="15616">MPLKTGHIGLNVTELGRSVAFYRKVFELDLLGEQAEGEHRYAFLGQDGGLVLTLWQQSEGGFDAARPGLHHLSFEAPDIDAVHRAEAVLKEAGAELFYEGVVPHGEGASSGGLFFTDPDGTRLEIYAPSGADTAPAPTQGAPTCGFF</sequence>
<dbReference type="PANTHER" id="PTHR36113">
    <property type="entry name" value="LYASE, PUTATIVE-RELATED-RELATED"/>
    <property type="match status" value="1"/>
</dbReference>
<protein>
    <submittedName>
        <fullName evidence="2">VOC family protein</fullName>
    </submittedName>
</protein>
<evidence type="ECO:0000259" key="1">
    <source>
        <dbReference type="PROSITE" id="PS51819"/>
    </source>
</evidence>
<dbReference type="RefSeq" id="WP_125248710.1">
    <property type="nucleotide sequence ID" value="NZ_RSEB01000004.1"/>
</dbReference>
<proteinExistence type="predicted"/>
<dbReference type="PROSITE" id="PS51819">
    <property type="entry name" value="VOC"/>
    <property type="match status" value="1"/>
</dbReference>
<feature type="domain" description="VOC" evidence="1">
    <location>
        <begin position="4"/>
        <end position="128"/>
    </location>
</feature>
<dbReference type="InterPro" id="IPR051332">
    <property type="entry name" value="Fosfomycin_Res_Enzymes"/>
</dbReference>
<dbReference type="Gene3D" id="3.10.180.10">
    <property type="entry name" value="2,3-Dihydroxybiphenyl 1,2-Dioxygenase, domain 1"/>
    <property type="match status" value="1"/>
</dbReference>
<comment type="caution">
    <text evidence="2">The sequence shown here is derived from an EMBL/GenBank/DDBJ whole genome shotgun (WGS) entry which is preliminary data.</text>
</comment>
<dbReference type="SUPFAM" id="SSF54593">
    <property type="entry name" value="Glyoxalase/Bleomycin resistance protein/Dihydroxybiphenyl dioxygenase"/>
    <property type="match status" value="1"/>
</dbReference>
<dbReference type="Proteomes" id="UP000277256">
    <property type="component" value="Unassembled WGS sequence"/>
</dbReference>
<accession>A0A426UVR3</accession>
<dbReference type="OrthoDB" id="115162at2"/>
<dbReference type="AlphaFoldDB" id="A0A426UVR3"/>
<keyword evidence="3" id="KW-1185">Reference proteome</keyword>
<dbReference type="PANTHER" id="PTHR36113:SF1">
    <property type="entry name" value="GLYOXALASE_BLEOMYCIN RESISTANCE PROTEIN_DIOXYGENASE"/>
    <property type="match status" value="1"/>
</dbReference>
<reference evidence="2 3" key="1">
    <citation type="submission" date="2018-12" db="EMBL/GenBank/DDBJ databases">
        <title>Glycomyces sp. YIM 121974 draft genome.</title>
        <authorList>
            <person name="Li Q."/>
        </authorList>
    </citation>
    <scope>NUCLEOTIDE SEQUENCE [LARGE SCALE GENOMIC DNA]</scope>
    <source>
        <strain evidence="2 3">YIM 121974</strain>
    </source>
</reference>
<dbReference type="InterPro" id="IPR037523">
    <property type="entry name" value="VOC_core"/>
</dbReference>
<dbReference type="InterPro" id="IPR029068">
    <property type="entry name" value="Glyas_Bleomycin-R_OHBP_Dase"/>
</dbReference>
<organism evidence="2 3">
    <name type="scientific">Glycomyces terrestris</name>
    <dbReference type="NCBI Taxonomy" id="2493553"/>
    <lineage>
        <taxon>Bacteria</taxon>
        <taxon>Bacillati</taxon>
        <taxon>Actinomycetota</taxon>
        <taxon>Actinomycetes</taxon>
        <taxon>Glycomycetales</taxon>
        <taxon>Glycomycetaceae</taxon>
        <taxon>Glycomyces</taxon>
    </lineage>
</organism>
<gene>
    <name evidence="2" type="ORF">EIW28_16040</name>
</gene>
<name>A0A426UVR3_9ACTN</name>
<dbReference type="EMBL" id="RSEB01000004">
    <property type="protein sequence ID" value="RRR98402.1"/>
    <property type="molecule type" value="Genomic_DNA"/>
</dbReference>
<evidence type="ECO:0000313" key="3">
    <source>
        <dbReference type="Proteomes" id="UP000277256"/>
    </source>
</evidence>
<dbReference type="Pfam" id="PF00903">
    <property type="entry name" value="Glyoxalase"/>
    <property type="match status" value="1"/>
</dbReference>